<dbReference type="RefSeq" id="WP_253873563.1">
    <property type="nucleotide sequence ID" value="NZ_BAABHM010000010.1"/>
</dbReference>
<name>A0ABP8X3H7_9MICO</name>
<dbReference type="Pfam" id="PF02661">
    <property type="entry name" value="Fic"/>
    <property type="match status" value="1"/>
</dbReference>
<dbReference type="InterPro" id="IPR006440">
    <property type="entry name" value="Doc"/>
</dbReference>
<dbReference type="InterPro" id="IPR003812">
    <property type="entry name" value="Fido"/>
</dbReference>
<reference evidence="3" key="1">
    <citation type="journal article" date="2019" name="Int. J. Syst. Evol. Microbiol.">
        <title>The Global Catalogue of Microorganisms (GCM) 10K type strain sequencing project: providing services to taxonomists for standard genome sequencing and annotation.</title>
        <authorList>
            <consortium name="The Broad Institute Genomics Platform"/>
            <consortium name="The Broad Institute Genome Sequencing Center for Infectious Disease"/>
            <person name="Wu L."/>
            <person name="Ma J."/>
        </authorList>
    </citation>
    <scope>NUCLEOTIDE SEQUENCE [LARGE SCALE GENOMIC DNA]</scope>
    <source>
        <strain evidence="3">JCM 17975</strain>
    </source>
</reference>
<sequence length="135" mass="14729">MTIRYLTASELLWIAEQFLGRTVEVRDPGLLDSAVTRPASSMMGVEAYPTIDLKAAALLDSTVNNHALIDGNKRLGLIAVATFYEVNGFYFDPPLDDVYELVMAVADGSQRDVAKIAEVLTSWRAPLAPGENPLM</sequence>
<dbReference type="Proteomes" id="UP001500843">
    <property type="component" value="Unassembled WGS sequence"/>
</dbReference>
<proteinExistence type="predicted"/>
<evidence type="ECO:0000259" key="1">
    <source>
        <dbReference type="PROSITE" id="PS51459"/>
    </source>
</evidence>
<dbReference type="PANTHER" id="PTHR39426">
    <property type="entry name" value="HOMOLOGY TO DEATH-ON-CURING PROTEIN OF PHAGE P1"/>
    <property type="match status" value="1"/>
</dbReference>
<feature type="domain" description="Fido" evidence="1">
    <location>
        <begin position="6"/>
        <end position="122"/>
    </location>
</feature>
<accession>A0ABP8X3H7</accession>
<dbReference type="NCBIfam" id="TIGR01550">
    <property type="entry name" value="DOC_P1"/>
    <property type="match status" value="1"/>
</dbReference>
<dbReference type="PROSITE" id="PS51459">
    <property type="entry name" value="FIDO"/>
    <property type="match status" value="1"/>
</dbReference>
<protein>
    <submittedName>
        <fullName evidence="2">Type II toxin-antitoxin system death-on-curing family toxin</fullName>
    </submittedName>
</protein>
<organism evidence="2 3">
    <name type="scientific">Promicromonospora umidemergens</name>
    <dbReference type="NCBI Taxonomy" id="629679"/>
    <lineage>
        <taxon>Bacteria</taxon>
        <taxon>Bacillati</taxon>
        <taxon>Actinomycetota</taxon>
        <taxon>Actinomycetes</taxon>
        <taxon>Micrococcales</taxon>
        <taxon>Promicromonosporaceae</taxon>
        <taxon>Promicromonospora</taxon>
    </lineage>
</organism>
<evidence type="ECO:0000313" key="3">
    <source>
        <dbReference type="Proteomes" id="UP001500843"/>
    </source>
</evidence>
<dbReference type="PANTHER" id="PTHR39426:SF1">
    <property type="entry name" value="HOMOLOGY TO DEATH-ON-CURING PROTEIN OF PHAGE P1"/>
    <property type="match status" value="1"/>
</dbReference>
<dbReference type="EMBL" id="BAABHM010000010">
    <property type="protein sequence ID" value="GAA4699191.1"/>
    <property type="molecule type" value="Genomic_DNA"/>
</dbReference>
<comment type="caution">
    <text evidence="2">The sequence shown here is derived from an EMBL/GenBank/DDBJ whole genome shotgun (WGS) entry which is preliminary data.</text>
</comment>
<dbReference type="Gene3D" id="1.20.120.1870">
    <property type="entry name" value="Fic/DOC protein, Fido domain"/>
    <property type="match status" value="1"/>
</dbReference>
<gene>
    <name evidence="2" type="ORF">GCM10023198_19610</name>
</gene>
<dbReference type="InterPro" id="IPR053737">
    <property type="entry name" value="Type_II_TA_Toxin"/>
</dbReference>
<keyword evidence="3" id="KW-1185">Reference proteome</keyword>
<evidence type="ECO:0000313" key="2">
    <source>
        <dbReference type="EMBL" id="GAA4699191.1"/>
    </source>
</evidence>